<dbReference type="SUPFAM" id="SSF47090">
    <property type="entry name" value="PGBD-like"/>
    <property type="match status" value="1"/>
</dbReference>
<feature type="domain" description="Peptidoglycan binding-like" evidence="5">
    <location>
        <begin position="175"/>
        <end position="223"/>
    </location>
</feature>
<dbReference type="RefSeq" id="WP_185076387.1">
    <property type="nucleotide sequence ID" value="NZ_JACHMB010000001.1"/>
</dbReference>
<feature type="compositionally biased region" description="Basic and acidic residues" evidence="3">
    <location>
        <begin position="1"/>
        <end position="26"/>
    </location>
</feature>
<evidence type="ECO:0000256" key="3">
    <source>
        <dbReference type="SAM" id="MobiDB-lite"/>
    </source>
</evidence>
<comment type="caution">
    <text evidence="6">The sequence shown here is derived from an EMBL/GenBank/DDBJ whole genome shotgun (WGS) entry which is preliminary data.</text>
</comment>
<dbReference type="Pfam" id="PF01471">
    <property type="entry name" value="PG_binding_1"/>
    <property type="match status" value="1"/>
</dbReference>
<evidence type="ECO:0000256" key="4">
    <source>
        <dbReference type="SAM" id="Phobius"/>
    </source>
</evidence>
<dbReference type="Proteomes" id="UP000579153">
    <property type="component" value="Unassembled WGS sequence"/>
</dbReference>
<dbReference type="Gene3D" id="2.40.420.20">
    <property type="match status" value="1"/>
</dbReference>
<keyword evidence="4" id="KW-1133">Transmembrane helix</keyword>
<feature type="transmembrane region" description="Helical" evidence="4">
    <location>
        <begin position="56"/>
        <end position="75"/>
    </location>
</feature>
<evidence type="ECO:0000256" key="1">
    <source>
        <dbReference type="ARBA" id="ARBA00004196"/>
    </source>
</evidence>
<dbReference type="EMBL" id="JACHMB010000001">
    <property type="protein sequence ID" value="MBB5783469.1"/>
    <property type="molecule type" value="Genomic_DNA"/>
</dbReference>
<accession>A0A7W9GGM7</accession>
<dbReference type="AlphaFoldDB" id="A0A7W9GGM7"/>
<proteinExistence type="predicted"/>
<feature type="compositionally biased region" description="Low complexity" evidence="3">
    <location>
        <begin position="28"/>
        <end position="37"/>
    </location>
</feature>
<dbReference type="InterPro" id="IPR002477">
    <property type="entry name" value="Peptidoglycan-bd-like"/>
</dbReference>
<organism evidence="6 7">
    <name type="scientific">Nonomuraea jabiensis</name>
    <dbReference type="NCBI Taxonomy" id="882448"/>
    <lineage>
        <taxon>Bacteria</taxon>
        <taxon>Bacillati</taxon>
        <taxon>Actinomycetota</taxon>
        <taxon>Actinomycetes</taxon>
        <taxon>Streptosporangiales</taxon>
        <taxon>Streptosporangiaceae</taxon>
        <taxon>Nonomuraea</taxon>
    </lineage>
</organism>
<keyword evidence="2" id="KW-0175">Coiled coil</keyword>
<dbReference type="GO" id="GO:0016787">
    <property type="term" value="F:hydrolase activity"/>
    <property type="evidence" value="ECO:0007669"/>
    <property type="project" value="UniProtKB-KW"/>
</dbReference>
<evidence type="ECO:0000313" key="6">
    <source>
        <dbReference type="EMBL" id="MBB5783469.1"/>
    </source>
</evidence>
<evidence type="ECO:0000313" key="7">
    <source>
        <dbReference type="Proteomes" id="UP000579153"/>
    </source>
</evidence>
<dbReference type="PANTHER" id="PTHR32347">
    <property type="entry name" value="EFFLUX SYSTEM COMPONENT YKNX-RELATED"/>
    <property type="match status" value="1"/>
</dbReference>
<sequence length="413" mass="43649">MHGRIEQERQDSGNHPEELRQERQVDEVPTSVSSTTPPAAPPTTERRRSGGRRGRTVLVTVLALAVTGAAGWGVMRVTTNGTARPAPTATPGLALSTAKVEQADVAERRLVNGTLGYAGAYNVIVSRSGVVTRLPAVGSTITRGKAAYEIDGARVPLLYGDRPAWRDLRLGVSNGLDVLQLERNLKALGYGTNVTVDRHFSYATYYALRRWQKAAKLKVTGQVPLGHVVFVPAAIRVGGWDTKVGSVVAPGQLIVHGTSRAPAVLVQLAPAQLPQIRVGDQVVVTLPDGKTRKGRIRIIGAAAVDSDAATDSGAAAKSVAPVTISLTSKVRGFLDQAQVQVSIVTQQHKKVIAVPMTALLARPLGMYEVVVVEGGSRRRVPVKTGLFDESTGMAEVTGDLKPGMLVEVPGDGS</sequence>
<evidence type="ECO:0000259" key="5">
    <source>
        <dbReference type="Pfam" id="PF01471"/>
    </source>
</evidence>
<comment type="subcellular location">
    <subcellularLocation>
        <location evidence="1">Cell envelope</location>
    </subcellularLocation>
</comment>
<evidence type="ECO:0000256" key="2">
    <source>
        <dbReference type="ARBA" id="ARBA00023054"/>
    </source>
</evidence>
<feature type="region of interest" description="Disordered" evidence="3">
    <location>
        <begin position="1"/>
        <end position="54"/>
    </location>
</feature>
<protein>
    <submittedName>
        <fullName evidence="6">Peptidoglycan hydrolase-like protein with peptidoglycan-binding domain</fullName>
    </submittedName>
</protein>
<dbReference type="InterPro" id="IPR050465">
    <property type="entry name" value="UPF0194_transport"/>
</dbReference>
<name>A0A7W9GGM7_9ACTN</name>
<dbReference type="GO" id="GO:0030313">
    <property type="term" value="C:cell envelope"/>
    <property type="evidence" value="ECO:0007669"/>
    <property type="project" value="UniProtKB-SubCell"/>
</dbReference>
<keyword evidence="4" id="KW-0812">Transmembrane</keyword>
<keyword evidence="7" id="KW-1185">Reference proteome</keyword>
<keyword evidence="6" id="KW-0378">Hydrolase</keyword>
<reference evidence="6 7" key="1">
    <citation type="submission" date="2020-08" db="EMBL/GenBank/DDBJ databases">
        <title>Sequencing the genomes of 1000 actinobacteria strains.</title>
        <authorList>
            <person name="Klenk H.-P."/>
        </authorList>
    </citation>
    <scope>NUCLEOTIDE SEQUENCE [LARGE SCALE GENOMIC DNA]</scope>
    <source>
        <strain evidence="6 7">DSM 45507</strain>
    </source>
</reference>
<dbReference type="Gene3D" id="1.10.101.10">
    <property type="entry name" value="PGBD-like superfamily/PGBD"/>
    <property type="match status" value="1"/>
</dbReference>
<dbReference type="InterPro" id="IPR036366">
    <property type="entry name" value="PGBDSf"/>
</dbReference>
<dbReference type="InterPro" id="IPR036365">
    <property type="entry name" value="PGBD-like_sf"/>
</dbReference>
<dbReference type="PANTHER" id="PTHR32347:SF27">
    <property type="entry name" value="RND EFFLUX PUMP MEMBRANE FUSION PROTEIN BARREL-SANDWICH DOMAIN-CONTAINING PROTEIN"/>
    <property type="match status" value="1"/>
</dbReference>
<gene>
    <name evidence="6" type="ORF">HD596_010225</name>
</gene>
<keyword evidence="4" id="KW-0472">Membrane</keyword>